<name>A0AAD0ZDJ4_9PSED</name>
<gene>
    <name evidence="1" type="ORF">C4K07_3121</name>
</gene>
<reference evidence="1 2" key="1">
    <citation type="submission" date="2018-03" db="EMBL/GenBank/DDBJ databases">
        <title>Diversity of phytobeneficial traits revealed by whole-genome analysis of worldwide-isolated phenazine-producing Pseudomonas spp.</title>
        <authorList>
            <person name="Biessy A."/>
            <person name="Novinscak A."/>
            <person name="Blom J."/>
            <person name="Leger G."/>
            <person name="Thomashow L.S."/>
            <person name="Cazorla F.M."/>
            <person name="Josic D."/>
            <person name="Filion M."/>
        </authorList>
    </citation>
    <scope>NUCLEOTIDE SEQUENCE [LARGE SCALE GENOMIC DNA]</scope>
    <source>
        <strain evidence="1 2">ChPhzS24</strain>
    </source>
</reference>
<organism evidence="1 2">
    <name type="scientific">Pseudomonas chlororaphis subsp. aureofaciens</name>
    <dbReference type="NCBI Taxonomy" id="587851"/>
    <lineage>
        <taxon>Bacteria</taxon>
        <taxon>Pseudomonadati</taxon>
        <taxon>Pseudomonadota</taxon>
        <taxon>Gammaproteobacteria</taxon>
        <taxon>Pseudomonadales</taxon>
        <taxon>Pseudomonadaceae</taxon>
        <taxon>Pseudomonas</taxon>
    </lineage>
</organism>
<protein>
    <submittedName>
        <fullName evidence="1">Uncharacterized protein</fullName>
    </submittedName>
</protein>
<sequence>MRRFLSAFLVVALISGAVYFQFQPSNKTIHHQPKHPPVASISEALGHF</sequence>
<dbReference type="GeneID" id="61650719"/>
<evidence type="ECO:0000313" key="1">
    <source>
        <dbReference type="EMBL" id="AZE29906.1"/>
    </source>
</evidence>
<proteinExistence type="predicted"/>
<evidence type="ECO:0000313" key="2">
    <source>
        <dbReference type="Proteomes" id="UP000280455"/>
    </source>
</evidence>
<dbReference type="AlphaFoldDB" id="A0AAD0ZDJ4"/>
<dbReference type="EMBL" id="CP027750">
    <property type="protein sequence ID" value="AZE29906.1"/>
    <property type="molecule type" value="Genomic_DNA"/>
</dbReference>
<dbReference type="RefSeq" id="WP_016703002.1">
    <property type="nucleotide sequence ID" value="NZ_CP027749.1"/>
</dbReference>
<dbReference type="Proteomes" id="UP000280455">
    <property type="component" value="Chromosome"/>
</dbReference>
<accession>A0AAD0ZDJ4</accession>